<evidence type="ECO:0000256" key="14">
    <source>
        <dbReference type="SAM" id="MobiDB-lite"/>
    </source>
</evidence>
<feature type="binding site" evidence="10">
    <location>
        <position position="41"/>
    </location>
    <ligand>
        <name>Mg(2+)</name>
        <dbReference type="ChEBI" id="CHEBI:18420"/>
        <label>1</label>
    </ligand>
</feature>
<dbReference type="GO" id="GO:0003906">
    <property type="term" value="F:DNA-(apurinic or apyrimidinic site) endonuclease activity"/>
    <property type="evidence" value="ECO:0007669"/>
    <property type="project" value="TreeGrafter"/>
</dbReference>
<comment type="similarity">
    <text evidence="2 13">Belongs to the DNA repair enzymes AP/ExoA family.</text>
</comment>
<evidence type="ECO:0000256" key="7">
    <source>
        <dbReference type="ARBA" id="ARBA00022842"/>
    </source>
</evidence>
<gene>
    <name evidence="16" type="primary">APEX2</name>
    <name evidence="16" type="ORF">DERF_004895</name>
</gene>
<dbReference type="GO" id="GO:0005634">
    <property type="term" value="C:nucleus"/>
    <property type="evidence" value="ECO:0007669"/>
    <property type="project" value="TreeGrafter"/>
</dbReference>
<protein>
    <recommendedName>
        <fullName evidence="13">DNA-(apurinic or apyrimidinic site) endonuclease</fullName>
        <ecNumber evidence="13">3.1.-.-</ecNumber>
    </recommendedName>
</protein>
<name>A0A922I482_DERFA</name>
<sequence>MGFKIITWNINGLRSFGGPQQFRPAIFEKFDGQADMVCLQETKLSRTYNGYGSSLTEWMAFVSGYTSYFSFPSSEANHLSHQSGYSGVATYVRENNNCRPWAAEVTLVNDVFEIFAKDLFDHLEEDSLFEKRWSRKFKRNADSDYVNWRQVDREGRCIVTKHAIQIGETDASHCHGGEWLYLFNLYCPRNDSSRPDRELFQLKFYHLVERRIKALFEDNNSRNHVIVVGDLNTAHQPIDVYNDAEFGYLGSNSRIWLQELLDDGRLVDAFRHMNGDVTGAFTCWNSQIGGRYTNYGSRIDYILVDRRLCPYMRHCYHLTSVVGSDHCPVMAQFDDQIRFIGPDHQYYSVHCTKQWPEFDPIKQRGSIRHFLTTTKPNINQNQNDQFGSSSSDQIIIKKLKCEKQQQQQQLQQTKISSFLTGVKQIRPQQQPLMTTQTIANDEATTVTIAMPNQSEKWRQLLDAKSKIEHIPLCTGHGLPCVRRKVRKTGINYGREFYQCSKPSLKPEGHPETRYIIRYYLDESERYITRIETLYSRCHEPWDGLERHVRDVMTRLREKQTRLFVMLDHIKRKQQLQQQQQQQHPTTITSMNSAQPVALSSVQHHHVQPYHHQQQQLKQHPQVKG</sequence>
<dbReference type="NCBIfam" id="TIGR00633">
    <property type="entry name" value="xth"/>
    <property type="match status" value="1"/>
</dbReference>
<dbReference type="Proteomes" id="UP000790347">
    <property type="component" value="Unassembled WGS sequence"/>
</dbReference>
<dbReference type="GO" id="GO:0008311">
    <property type="term" value="F:double-stranded DNA 3'-5' DNA exonuclease activity"/>
    <property type="evidence" value="ECO:0007669"/>
    <property type="project" value="UniProtKB-EC"/>
</dbReference>
<feature type="active site" description="Proton donor/acceptor" evidence="9">
    <location>
        <position position="230"/>
    </location>
</feature>
<keyword evidence="13" id="KW-0227">DNA damage</keyword>
<feature type="binding site" evidence="10">
    <location>
        <position position="325"/>
    </location>
    <ligand>
        <name>Mg(2+)</name>
        <dbReference type="ChEBI" id="CHEBI:18420"/>
        <label>1</label>
    </ligand>
</feature>
<accession>A0A922I482</accession>
<dbReference type="GO" id="GO:0003677">
    <property type="term" value="F:DNA binding"/>
    <property type="evidence" value="ECO:0007669"/>
    <property type="project" value="InterPro"/>
</dbReference>
<keyword evidence="5" id="KW-0378">Hydrolase</keyword>
<keyword evidence="16" id="KW-0456">Lyase</keyword>
<evidence type="ECO:0000256" key="8">
    <source>
        <dbReference type="ARBA" id="ARBA00023242"/>
    </source>
</evidence>
<dbReference type="SUPFAM" id="SSF56219">
    <property type="entry name" value="DNase I-like"/>
    <property type="match status" value="1"/>
</dbReference>
<evidence type="ECO:0000256" key="6">
    <source>
        <dbReference type="ARBA" id="ARBA00022833"/>
    </source>
</evidence>
<proteinExistence type="inferred from homology"/>
<feature type="site" description="Important for catalytic activity" evidence="11">
    <location>
        <position position="300"/>
    </location>
</feature>
<keyword evidence="4 12" id="KW-0863">Zinc-finger</keyword>
<keyword evidence="8" id="KW-0539">Nucleus</keyword>
<evidence type="ECO:0000256" key="9">
    <source>
        <dbReference type="PIRSR" id="PIRSR604808-1"/>
    </source>
</evidence>
<evidence type="ECO:0000256" key="11">
    <source>
        <dbReference type="PIRSR" id="PIRSR604808-3"/>
    </source>
</evidence>
<keyword evidence="7 10" id="KW-0460">Magnesium</keyword>
<organism evidence="16 17">
    <name type="scientific">Dermatophagoides farinae</name>
    <name type="common">American house dust mite</name>
    <dbReference type="NCBI Taxonomy" id="6954"/>
    <lineage>
        <taxon>Eukaryota</taxon>
        <taxon>Metazoa</taxon>
        <taxon>Ecdysozoa</taxon>
        <taxon>Arthropoda</taxon>
        <taxon>Chelicerata</taxon>
        <taxon>Arachnida</taxon>
        <taxon>Acari</taxon>
        <taxon>Acariformes</taxon>
        <taxon>Sarcoptiformes</taxon>
        <taxon>Astigmata</taxon>
        <taxon>Psoroptidia</taxon>
        <taxon>Analgoidea</taxon>
        <taxon>Pyroglyphidae</taxon>
        <taxon>Dermatophagoidinae</taxon>
        <taxon>Dermatophagoides</taxon>
    </lineage>
</organism>
<dbReference type="Gene3D" id="3.60.10.10">
    <property type="entry name" value="Endonuclease/exonuclease/phosphatase"/>
    <property type="match status" value="1"/>
</dbReference>
<dbReference type="PROSITE" id="PS51435">
    <property type="entry name" value="AP_NUCLEASE_F1_4"/>
    <property type="match status" value="1"/>
</dbReference>
<dbReference type="EMBL" id="ASGP02000002">
    <property type="protein sequence ID" value="KAH9521222.1"/>
    <property type="molecule type" value="Genomic_DNA"/>
</dbReference>
<comment type="cofactor">
    <cofactor evidence="10 13">
        <name>Mg(2+)</name>
        <dbReference type="ChEBI" id="CHEBI:18420"/>
    </cofactor>
    <cofactor evidence="10 13">
        <name>Mn(2+)</name>
        <dbReference type="ChEBI" id="CHEBI:29035"/>
    </cofactor>
    <text evidence="10 13">Probably binds two magnesium or manganese ions per subunit.</text>
</comment>
<feature type="site" description="Interaction with DNA substrate" evidence="11">
    <location>
        <position position="326"/>
    </location>
</feature>
<dbReference type="EC" id="3.1.-.-" evidence="13"/>
<dbReference type="GO" id="GO:0008270">
    <property type="term" value="F:zinc ion binding"/>
    <property type="evidence" value="ECO:0007669"/>
    <property type="project" value="UniProtKB-KW"/>
</dbReference>
<reference evidence="16" key="2">
    <citation type="journal article" date="2022" name="Res Sq">
        <title>Comparative Genomics Reveals Insights into the Divergent Evolution of Astigmatic Mites and Household Pest Adaptations.</title>
        <authorList>
            <person name="Xiong Q."/>
            <person name="Wan A.T.-Y."/>
            <person name="Liu X.-Y."/>
            <person name="Fung C.S.-H."/>
            <person name="Xiao X."/>
            <person name="Malainual N."/>
            <person name="Hou J."/>
            <person name="Wang L."/>
            <person name="Wang M."/>
            <person name="Yang K."/>
            <person name="Cui Y."/>
            <person name="Leung E."/>
            <person name="Nong W."/>
            <person name="Shin S.-K."/>
            <person name="Au S."/>
            <person name="Jeong K.Y."/>
            <person name="Chew F.T."/>
            <person name="Hui J."/>
            <person name="Leung T.F."/>
            <person name="Tungtrongchitr A."/>
            <person name="Zhong N."/>
            <person name="Liu Z."/>
            <person name="Tsui S."/>
        </authorList>
    </citation>
    <scope>NUCLEOTIDE SEQUENCE</scope>
    <source>
        <strain evidence="16">Derf</strain>
        <tissue evidence="16">Whole organism</tissue>
    </source>
</reference>
<dbReference type="PROSITE" id="PS00726">
    <property type="entry name" value="AP_NUCLEASE_F1_1"/>
    <property type="match status" value="1"/>
</dbReference>
<keyword evidence="17" id="KW-1185">Reference proteome</keyword>
<dbReference type="AlphaFoldDB" id="A0A922I482"/>
<dbReference type="InterPro" id="IPR005135">
    <property type="entry name" value="Endo/exonuclease/phosphatase"/>
</dbReference>
<dbReference type="PANTHER" id="PTHR22748:SF4">
    <property type="entry name" value="DNA-(APURINIC OR APYRIMIDINIC SITE) ENDONUCLEASE 2"/>
    <property type="match status" value="1"/>
</dbReference>
<reference evidence="16" key="1">
    <citation type="submission" date="2013-05" db="EMBL/GenBank/DDBJ databases">
        <authorList>
            <person name="Yim A.K.Y."/>
            <person name="Chan T.F."/>
            <person name="Ji K.M."/>
            <person name="Liu X.Y."/>
            <person name="Zhou J.W."/>
            <person name="Li R.Q."/>
            <person name="Yang K.Y."/>
            <person name="Li J."/>
            <person name="Li M."/>
            <person name="Law P.T.W."/>
            <person name="Wu Y.L."/>
            <person name="Cai Z.L."/>
            <person name="Qin H."/>
            <person name="Bao Y."/>
            <person name="Leung R.K.K."/>
            <person name="Ng P.K.S."/>
            <person name="Zou J."/>
            <person name="Zhong X.J."/>
            <person name="Ran P.X."/>
            <person name="Zhong N.S."/>
            <person name="Liu Z.G."/>
            <person name="Tsui S.K.W."/>
        </authorList>
    </citation>
    <scope>NUCLEOTIDE SEQUENCE</scope>
    <source>
        <strain evidence="16">Derf</strain>
        <tissue evidence="16">Whole organism</tissue>
    </source>
</reference>
<keyword evidence="6" id="KW-0862">Zinc</keyword>
<feature type="binding site" evidence="10">
    <location>
        <position position="326"/>
    </location>
    <ligand>
        <name>Mg(2+)</name>
        <dbReference type="ChEBI" id="CHEBI:18420"/>
        <label>1</label>
    </ligand>
</feature>
<evidence type="ECO:0000256" key="5">
    <source>
        <dbReference type="ARBA" id="ARBA00022801"/>
    </source>
</evidence>
<dbReference type="InterPro" id="IPR020847">
    <property type="entry name" value="AP_endonuclease_F1_BS"/>
</dbReference>
<keyword evidence="13" id="KW-0234">DNA repair</keyword>
<dbReference type="InterPro" id="IPR004808">
    <property type="entry name" value="AP_endonuc_1"/>
</dbReference>
<feature type="site" description="Transition state stabilizer" evidence="11">
    <location>
        <position position="232"/>
    </location>
</feature>
<dbReference type="GO" id="GO:0008081">
    <property type="term" value="F:phosphoric diester hydrolase activity"/>
    <property type="evidence" value="ECO:0007669"/>
    <property type="project" value="TreeGrafter"/>
</dbReference>
<evidence type="ECO:0000256" key="12">
    <source>
        <dbReference type="PROSITE-ProRule" id="PRU01343"/>
    </source>
</evidence>
<dbReference type="PANTHER" id="PTHR22748">
    <property type="entry name" value="AP ENDONUCLEASE"/>
    <property type="match status" value="1"/>
</dbReference>
<dbReference type="Pfam" id="PF03372">
    <property type="entry name" value="Exo_endo_phos"/>
    <property type="match status" value="1"/>
</dbReference>
<evidence type="ECO:0000259" key="15">
    <source>
        <dbReference type="PROSITE" id="PS51999"/>
    </source>
</evidence>
<evidence type="ECO:0000256" key="13">
    <source>
        <dbReference type="RuleBase" id="RU362131"/>
    </source>
</evidence>
<dbReference type="Pfam" id="PF06839">
    <property type="entry name" value="Zn_ribbon_GRF"/>
    <property type="match status" value="1"/>
</dbReference>
<evidence type="ECO:0000313" key="16">
    <source>
        <dbReference type="EMBL" id="KAH9521222.1"/>
    </source>
</evidence>
<feature type="binding site" evidence="10">
    <location>
        <position position="230"/>
    </location>
    <ligand>
        <name>Mg(2+)</name>
        <dbReference type="ChEBI" id="CHEBI:18420"/>
        <label>1</label>
    </ligand>
</feature>
<feature type="active site" evidence="9">
    <location>
        <position position="186"/>
    </location>
</feature>
<comment type="catalytic activity">
    <reaction evidence="1">
        <text>Exonucleolytic cleavage in the 3'- to 5'-direction to yield nucleoside 5'-phosphates.</text>
        <dbReference type="EC" id="3.1.11.2"/>
    </reaction>
</comment>
<dbReference type="InterPro" id="IPR010666">
    <property type="entry name" value="Znf_GRF"/>
</dbReference>
<comment type="caution">
    <text evidence="16">The sequence shown here is derived from an EMBL/GenBank/DDBJ whole genome shotgun (WGS) entry which is preliminary data.</text>
</comment>
<keyword evidence="3 10" id="KW-0479">Metal-binding</keyword>
<feature type="binding site" evidence="10">
    <location>
        <position position="9"/>
    </location>
    <ligand>
        <name>Mg(2+)</name>
        <dbReference type="ChEBI" id="CHEBI:18420"/>
        <label>1</label>
    </ligand>
</feature>
<dbReference type="InterPro" id="IPR036691">
    <property type="entry name" value="Endo/exonu/phosph_ase_sf"/>
</dbReference>
<feature type="region of interest" description="Disordered" evidence="14">
    <location>
        <begin position="595"/>
        <end position="624"/>
    </location>
</feature>
<evidence type="ECO:0000256" key="1">
    <source>
        <dbReference type="ARBA" id="ARBA00000493"/>
    </source>
</evidence>
<feature type="domain" description="GRF-type" evidence="15">
    <location>
        <begin position="473"/>
        <end position="523"/>
    </location>
</feature>
<evidence type="ECO:0000256" key="4">
    <source>
        <dbReference type="ARBA" id="ARBA00022771"/>
    </source>
</evidence>
<dbReference type="GO" id="GO:0016829">
    <property type="term" value="F:lyase activity"/>
    <property type="evidence" value="ECO:0007669"/>
    <property type="project" value="UniProtKB-KW"/>
</dbReference>
<evidence type="ECO:0000313" key="17">
    <source>
        <dbReference type="Proteomes" id="UP000790347"/>
    </source>
</evidence>
<evidence type="ECO:0000256" key="3">
    <source>
        <dbReference type="ARBA" id="ARBA00022723"/>
    </source>
</evidence>
<evidence type="ECO:0000256" key="10">
    <source>
        <dbReference type="PIRSR" id="PIRSR604808-2"/>
    </source>
</evidence>
<dbReference type="GO" id="GO:0006284">
    <property type="term" value="P:base-excision repair"/>
    <property type="evidence" value="ECO:0007669"/>
    <property type="project" value="TreeGrafter"/>
</dbReference>
<dbReference type="PROSITE" id="PS51999">
    <property type="entry name" value="ZF_GRF"/>
    <property type="match status" value="1"/>
</dbReference>
<keyword evidence="10" id="KW-0464">Manganese</keyword>
<feature type="compositionally biased region" description="Low complexity" evidence="14">
    <location>
        <begin position="609"/>
        <end position="624"/>
    </location>
</feature>
<feature type="binding site" evidence="10">
    <location>
        <position position="232"/>
    </location>
    <ligand>
        <name>Mg(2+)</name>
        <dbReference type="ChEBI" id="CHEBI:18420"/>
        <label>1</label>
    </ligand>
</feature>
<evidence type="ECO:0000256" key="2">
    <source>
        <dbReference type="ARBA" id="ARBA00007092"/>
    </source>
</evidence>
<feature type="active site" description="Proton acceptor" evidence="9">
    <location>
        <position position="326"/>
    </location>
</feature>